<dbReference type="OrthoDB" id="9790669at2"/>
<evidence type="ECO:0000259" key="4">
    <source>
        <dbReference type="PROSITE" id="PS50110"/>
    </source>
</evidence>
<dbReference type="GO" id="GO:0000160">
    <property type="term" value="P:phosphorelay signal transduction system"/>
    <property type="evidence" value="ECO:0007669"/>
    <property type="project" value="UniProtKB-KW"/>
</dbReference>
<sequence length="121" mass="13612">MKVLVVDDSDVLRKITVFNLKKLGMEVEEAVDGIDGLEKMRQWQPDIVILDIMMPRMDGFTVLKEMKKDERIKDIPVIVLTAKGGQNDEEIALSLGAKKVMTKPFSPTQLVEEVKSIVGKK</sequence>
<dbReference type="InterPro" id="IPR001789">
    <property type="entry name" value="Sig_transdc_resp-reg_receiver"/>
</dbReference>
<protein>
    <submittedName>
        <fullName evidence="5">Two-component system response regulator</fullName>
    </submittedName>
</protein>
<keyword evidence="2" id="KW-0902">Two-component regulatory system</keyword>
<comment type="caution">
    <text evidence="5">The sequence shown here is derived from an EMBL/GenBank/DDBJ whole genome shotgun (WGS) entry which is preliminary data.</text>
</comment>
<evidence type="ECO:0000256" key="3">
    <source>
        <dbReference type="PROSITE-ProRule" id="PRU00169"/>
    </source>
</evidence>
<evidence type="ECO:0000313" key="5">
    <source>
        <dbReference type="EMBL" id="ODN31036.1"/>
    </source>
</evidence>
<dbReference type="InterPro" id="IPR011006">
    <property type="entry name" value="CheY-like_superfamily"/>
</dbReference>
<evidence type="ECO:0000256" key="1">
    <source>
        <dbReference type="ARBA" id="ARBA00022553"/>
    </source>
</evidence>
<organism evidence="5 6">
    <name type="scientific">Fervidobacterium thailandense</name>
    <dbReference type="NCBI Taxonomy" id="1008305"/>
    <lineage>
        <taxon>Bacteria</taxon>
        <taxon>Thermotogati</taxon>
        <taxon>Thermotogota</taxon>
        <taxon>Thermotogae</taxon>
        <taxon>Thermotogales</taxon>
        <taxon>Fervidobacteriaceae</taxon>
        <taxon>Fervidobacterium</taxon>
    </lineage>
</organism>
<dbReference type="Proteomes" id="UP000094570">
    <property type="component" value="Unassembled WGS sequence"/>
</dbReference>
<feature type="domain" description="Response regulatory" evidence="4">
    <location>
        <begin position="2"/>
        <end position="118"/>
    </location>
</feature>
<dbReference type="PANTHER" id="PTHR44591:SF14">
    <property type="entry name" value="PROTEIN PILG"/>
    <property type="match status" value="1"/>
</dbReference>
<keyword evidence="6" id="KW-1185">Reference proteome</keyword>
<dbReference type="Pfam" id="PF00072">
    <property type="entry name" value="Response_reg"/>
    <property type="match status" value="1"/>
</dbReference>
<keyword evidence="1 3" id="KW-0597">Phosphoprotein</keyword>
<dbReference type="InterPro" id="IPR050595">
    <property type="entry name" value="Bact_response_regulator"/>
</dbReference>
<gene>
    <name evidence="5" type="ORF">A4H02_01825</name>
</gene>
<evidence type="ECO:0000256" key="2">
    <source>
        <dbReference type="ARBA" id="ARBA00023012"/>
    </source>
</evidence>
<dbReference type="SMART" id="SM00448">
    <property type="entry name" value="REC"/>
    <property type="match status" value="1"/>
</dbReference>
<dbReference type="PANTHER" id="PTHR44591">
    <property type="entry name" value="STRESS RESPONSE REGULATOR PROTEIN 1"/>
    <property type="match status" value="1"/>
</dbReference>
<feature type="modified residue" description="4-aspartylphosphate" evidence="3">
    <location>
        <position position="51"/>
    </location>
</feature>
<reference evidence="6" key="1">
    <citation type="submission" date="2016-04" db="EMBL/GenBank/DDBJ databases">
        <title>The genome sequence project of a novel Fervidobacterium isolate from a hot spring in Thailand.</title>
        <authorList>
            <person name="Gonzalez J.M."/>
            <person name="Cuecas A."/>
            <person name="Kanoksilapatham W."/>
        </authorList>
    </citation>
    <scope>NUCLEOTIDE SEQUENCE [LARGE SCALE GENOMIC DNA]</scope>
    <source>
        <strain evidence="6">FC2004</strain>
    </source>
</reference>
<dbReference type="RefSeq" id="WP_069292461.1">
    <property type="nucleotide sequence ID" value="NZ_CP140110.1"/>
</dbReference>
<evidence type="ECO:0000313" key="6">
    <source>
        <dbReference type="Proteomes" id="UP000094570"/>
    </source>
</evidence>
<dbReference type="SUPFAM" id="SSF52172">
    <property type="entry name" value="CheY-like"/>
    <property type="match status" value="1"/>
</dbReference>
<name>A0A1E3G418_9BACT</name>
<proteinExistence type="predicted"/>
<dbReference type="EMBL" id="LWAF01000002">
    <property type="protein sequence ID" value="ODN31036.1"/>
    <property type="molecule type" value="Genomic_DNA"/>
</dbReference>
<dbReference type="Gene3D" id="3.40.50.2300">
    <property type="match status" value="1"/>
</dbReference>
<dbReference type="AlphaFoldDB" id="A0A1E3G418"/>
<dbReference type="PROSITE" id="PS50110">
    <property type="entry name" value="RESPONSE_REGULATORY"/>
    <property type="match status" value="1"/>
</dbReference>
<dbReference type="STRING" id="1008305.A4H02_01825"/>
<accession>A0A1E3G418</accession>